<feature type="transmembrane region" description="Helical" evidence="3">
    <location>
        <begin position="288"/>
        <end position="310"/>
    </location>
</feature>
<dbReference type="Proteomes" id="UP000736583">
    <property type="component" value="Unassembled WGS sequence"/>
</dbReference>
<protein>
    <submittedName>
        <fullName evidence="4">Spore germination protein</fullName>
    </submittedName>
</protein>
<comment type="similarity">
    <text evidence="1">Belongs to the GerABKA family.</text>
</comment>
<keyword evidence="3" id="KW-1133">Transmembrane helix</keyword>
<dbReference type="PANTHER" id="PTHR22550">
    <property type="entry name" value="SPORE GERMINATION PROTEIN"/>
    <property type="match status" value="1"/>
</dbReference>
<evidence type="ECO:0000313" key="4">
    <source>
        <dbReference type="EMBL" id="MBU5593011.1"/>
    </source>
</evidence>
<reference evidence="4 5" key="1">
    <citation type="submission" date="2021-06" db="EMBL/GenBank/DDBJ databases">
        <authorList>
            <person name="Sun Q."/>
            <person name="Li D."/>
        </authorList>
    </citation>
    <scope>NUCLEOTIDE SEQUENCE [LARGE SCALE GENOMIC DNA]</scope>
    <source>
        <strain evidence="4 5">MSJ-4</strain>
    </source>
</reference>
<dbReference type="EMBL" id="JAHLQL010000006">
    <property type="protein sequence ID" value="MBU5593011.1"/>
    <property type="molecule type" value="Genomic_DNA"/>
</dbReference>
<comment type="caution">
    <text evidence="4">The sequence shown here is derived from an EMBL/GenBank/DDBJ whole genome shotgun (WGS) entry which is preliminary data.</text>
</comment>
<accession>A0ABS6F3B7</accession>
<dbReference type="PANTHER" id="PTHR22550:SF5">
    <property type="entry name" value="LEUCINE ZIPPER PROTEIN 4"/>
    <property type="match status" value="1"/>
</dbReference>
<keyword evidence="5" id="KW-1185">Reference proteome</keyword>
<evidence type="ECO:0000256" key="3">
    <source>
        <dbReference type="SAM" id="Phobius"/>
    </source>
</evidence>
<evidence type="ECO:0000256" key="1">
    <source>
        <dbReference type="ARBA" id="ARBA00005278"/>
    </source>
</evidence>
<keyword evidence="2 3" id="KW-0472">Membrane</keyword>
<evidence type="ECO:0000313" key="5">
    <source>
        <dbReference type="Proteomes" id="UP000736583"/>
    </source>
</evidence>
<feature type="transmembrane region" description="Helical" evidence="3">
    <location>
        <begin position="380"/>
        <end position="399"/>
    </location>
</feature>
<keyword evidence="3" id="KW-0812">Transmembrane</keyword>
<sequence>MFNLNSELETNLNQLKALFQKDDIVKFRTFNSKDSKIRCGIVFIDGLTDKTIINENVIKPIVNSKNHNSLKSCELCSYIEESVVLCDEVEKTKDVNVIITSIMYGKTALFIDGVFGALILNTKGAPTRAISTPPSENVVRGSREGFTESILVNINLIRKRIQDPNLKIEFNEIGRRTKTKICIVYIKDIAQDEIVNEVKKRLDNIDIDGILESGYIEEFIKDEPLSPFKTIANTERPDVAAGKLLEGRVVIICDGTPFVLSLPCLFIELFQASEDYYNNYLFSSFNRLLRIICFFLTTSTPAIYVSVVAYHQEMIPTSLFMSIASSREGLPFPTIVEAIFMLLTFEILREAGVRLPQQIGQAISIVGALVLGEAAVSAKFISAPMVIVVALTGVSGFAVPSMLESVIVLRLLFLIASFILGLYGYIFAIIGLFTYLMSMKSFGVNYMEYTDIISKENIRDTAIRVPHWLMKYRPKFIVKNRIRMHQKRRDLQ</sequence>
<dbReference type="PIRSF" id="PIRSF005690">
    <property type="entry name" value="GerBA"/>
    <property type="match status" value="1"/>
</dbReference>
<gene>
    <name evidence="4" type="ORF">KQI89_14765</name>
</gene>
<proteinExistence type="inferred from homology"/>
<organism evidence="4 5">
    <name type="scientific">Clostridium simiarum</name>
    <dbReference type="NCBI Taxonomy" id="2841506"/>
    <lineage>
        <taxon>Bacteria</taxon>
        <taxon>Bacillati</taxon>
        <taxon>Bacillota</taxon>
        <taxon>Clostridia</taxon>
        <taxon>Eubacteriales</taxon>
        <taxon>Clostridiaceae</taxon>
        <taxon>Clostridium</taxon>
    </lineage>
</organism>
<dbReference type="InterPro" id="IPR004995">
    <property type="entry name" value="Spore_Ger"/>
</dbReference>
<dbReference type="Pfam" id="PF03323">
    <property type="entry name" value="GerA"/>
    <property type="match status" value="1"/>
</dbReference>
<dbReference type="InterPro" id="IPR050768">
    <property type="entry name" value="UPF0353/GerABKA_families"/>
</dbReference>
<dbReference type="RefSeq" id="WP_216457701.1">
    <property type="nucleotide sequence ID" value="NZ_JAHLQL010000006.1"/>
</dbReference>
<evidence type="ECO:0000256" key="2">
    <source>
        <dbReference type="ARBA" id="ARBA00023136"/>
    </source>
</evidence>
<name>A0ABS6F3B7_9CLOT</name>
<feature type="transmembrane region" description="Helical" evidence="3">
    <location>
        <begin position="411"/>
        <end position="437"/>
    </location>
</feature>